<sequence>MRLLISLRKSFFVTVQRRGLTPSVPSKHSPLCRAASRMAGSQEVDVKARVLVLSGKEAPELSVLETLPPEVKVVGIGKSRADFPDLSDADLATVDVLLACGTGPQAGARGNLQALWPRLSGLRWLHSVFAGLEHLMFPELADSKVVMTNAKGNFSHSIAEWALTACLFFAKDVRRLQAAKAVQKWEPYAVEELRNKTLGVVGYGDIGQTCARIARVFGMRILALRRRTELSESERDSGLKVFPPDQLEALMAASDYVVMALPHTPATDKLVGRAALAALQPHAVLVNIGRGKTLDEDALVAALQQEQLRGAALDVFQTEPLPKSSPLWDLPNVLLSPHSADRTATFQHEAVEQFVSNAKRYIAGQSLENIVDKKAGY</sequence>
<dbReference type="GO" id="GO:0051287">
    <property type="term" value="F:NAD binding"/>
    <property type="evidence" value="ECO:0007669"/>
    <property type="project" value="InterPro"/>
</dbReference>
<comment type="caution">
    <text evidence="4">The sequence shown here is derived from an EMBL/GenBank/DDBJ whole genome shotgun (WGS) entry which is preliminary data.</text>
</comment>
<evidence type="ECO:0000256" key="1">
    <source>
        <dbReference type="ARBA" id="ARBA00023002"/>
    </source>
</evidence>
<keyword evidence="1" id="KW-0560">Oxidoreductase</keyword>
<accession>A0AAW1QU17</accession>
<dbReference type="PANTHER" id="PTHR43333:SF1">
    <property type="entry name" value="D-ISOMER SPECIFIC 2-HYDROXYACID DEHYDROGENASE NAD-BINDING DOMAIN-CONTAINING PROTEIN"/>
    <property type="match status" value="1"/>
</dbReference>
<dbReference type="GO" id="GO:0016491">
    <property type="term" value="F:oxidoreductase activity"/>
    <property type="evidence" value="ECO:0007669"/>
    <property type="project" value="UniProtKB-KW"/>
</dbReference>
<dbReference type="InterPro" id="IPR036291">
    <property type="entry name" value="NAD(P)-bd_dom_sf"/>
</dbReference>
<dbReference type="Pfam" id="PF02826">
    <property type="entry name" value="2-Hacid_dh_C"/>
    <property type="match status" value="1"/>
</dbReference>
<keyword evidence="2" id="KW-0520">NAD</keyword>
<dbReference type="InterPro" id="IPR006140">
    <property type="entry name" value="D-isomer_DH_NAD-bd"/>
</dbReference>
<reference evidence="4 5" key="1">
    <citation type="journal article" date="2024" name="Nat. Commun.">
        <title>Phylogenomics reveals the evolutionary origins of lichenization in chlorophyte algae.</title>
        <authorList>
            <person name="Puginier C."/>
            <person name="Libourel C."/>
            <person name="Otte J."/>
            <person name="Skaloud P."/>
            <person name="Haon M."/>
            <person name="Grisel S."/>
            <person name="Petersen M."/>
            <person name="Berrin J.G."/>
            <person name="Delaux P.M."/>
            <person name="Dal Grande F."/>
            <person name="Keller J."/>
        </authorList>
    </citation>
    <scope>NUCLEOTIDE SEQUENCE [LARGE SCALE GENOMIC DNA]</scope>
    <source>
        <strain evidence="4 5">SAG 245.80</strain>
    </source>
</reference>
<dbReference type="SUPFAM" id="SSF51735">
    <property type="entry name" value="NAD(P)-binding Rossmann-fold domains"/>
    <property type="match status" value="1"/>
</dbReference>
<dbReference type="Gene3D" id="3.40.50.720">
    <property type="entry name" value="NAD(P)-binding Rossmann-like Domain"/>
    <property type="match status" value="2"/>
</dbReference>
<dbReference type="EMBL" id="JALJOU010000078">
    <property type="protein sequence ID" value="KAK9824989.1"/>
    <property type="molecule type" value="Genomic_DNA"/>
</dbReference>
<proteinExistence type="predicted"/>
<organism evidence="4 5">
    <name type="scientific">Elliptochloris bilobata</name>
    <dbReference type="NCBI Taxonomy" id="381761"/>
    <lineage>
        <taxon>Eukaryota</taxon>
        <taxon>Viridiplantae</taxon>
        <taxon>Chlorophyta</taxon>
        <taxon>core chlorophytes</taxon>
        <taxon>Trebouxiophyceae</taxon>
        <taxon>Trebouxiophyceae incertae sedis</taxon>
        <taxon>Elliptochloris clade</taxon>
        <taxon>Elliptochloris</taxon>
    </lineage>
</organism>
<dbReference type="PANTHER" id="PTHR43333">
    <property type="entry name" value="2-HACID_DH_C DOMAIN-CONTAINING PROTEIN"/>
    <property type="match status" value="1"/>
</dbReference>
<protein>
    <recommendedName>
        <fullName evidence="3">D-isomer specific 2-hydroxyacid dehydrogenase NAD-binding domain-containing protein</fullName>
    </recommendedName>
</protein>
<evidence type="ECO:0000313" key="4">
    <source>
        <dbReference type="EMBL" id="KAK9824989.1"/>
    </source>
</evidence>
<evidence type="ECO:0000313" key="5">
    <source>
        <dbReference type="Proteomes" id="UP001445335"/>
    </source>
</evidence>
<dbReference type="Proteomes" id="UP001445335">
    <property type="component" value="Unassembled WGS sequence"/>
</dbReference>
<evidence type="ECO:0000259" key="3">
    <source>
        <dbReference type="Pfam" id="PF02826"/>
    </source>
</evidence>
<keyword evidence="5" id="KW-1185">Reference proteome</keyword>
<feature type="domain" description="D-isomer specific 2-hydroxyacid dehydrogenase NAD-binding" evidence="3">
    <location>
        <begin position="165"/>
        <end position="340"/>
    </location>
</feature>
<evidence type="ECO:0000256" key="2">
    <source>
        <dbReference type="ARBA" id="ARBA00023027"/>
    </source>
</evidence>
<gene>
    <name evidence="4" type="ORF">WJX81_004929</name>
</gene>
<dbReference type="AlphaFoldDB" id="A0AAW1QU17"/>
<dbReference type="CDD" id="cd05300">
    <property type="entry name" value="2-Hacid_dh_1"/>
    <property type="match status" value="1"/>
</dbReference>
<name>A0AAW1QU17_9CHLO</name>